<reference evidence="2" key="1">
    <citation type="submission" date="2017-05" db="EMBL/GenBank/DDBJ databases">
        <authorList>
            <person name="Kirkegaard R."/>
            <person name="Mcilroy J S."/>
        </authorList>
    </citation>
    <scope>NUCLEOTIDE SEQUENCE [LARGE SCALE GENOMIC DNA]</scope>
</reference>
<dbReference type="KEGG" id="abat:CFX1CAM_1458"/>
<sequence>MDYTITQLVLTKMNPFNLKISLRIISYRKTKIIFLELPMNTNTYHWLTNSTADYVFLSR</sequence>
<accession>A0A1Y6K4C6</accession>
<name>A0A1Y6K4C6_9CHLR</name>
<dbReference type="Proteomes" id="UP000195514">
    <property type="component" value="Chromosome I"/>
</dbReference>
<protein>
    <submittedName>
        <fullName evidence="1">Uncharacterized protein</fullName>
    </submittedName>
</protein>
<evidence type="ECO:0000313" key="2">
    <source>
        <dbReference type="Proteomes" id="UP000195514"/>
    </source>
</evidence>
<organism evidence="1 2">
    <name type="scientific">Candidatus Brevifilum fermentans</name>
    <dbReference type="NCBI Taxonomy" id="1986204"/>
    <lineage>
        <taxon>Bacteria</taxon>
        <taxon>Bacillati</taxon>
        <taxon>Chloroflexota</taxon>
        <taxon>Anaerolineae</taxon>
        <taxon>Anaerolineales</taxon>
        <taxon>Anaerolineaceae</taxon>
        <taxon>Candidatus Brevifilum</taxon>
    </lineage>
</organism>
<proteinExistence type="predicted"/>
<keyword evidence="2" id="KW-1185">Reference proteome</keyword>
<dbReference type="AlphaFoldDB" id="A0A1Y6K4C6"/>
<dbReference type="EMBL" id="LT859958">
    <property type="protein sequence ID" value="SMX54523.1"/>
    <property type="molecule type" value="Genomic_DNA"/>
</dbReference>
<evidence type="ECO:0000313" key="1">
    <source>
        <dbReference type="EMBL" id="SMX54523.1"/>
    </source>
</evidence>
<gene>
    <name evidence="1" type="ORF">CFX1CAM_1458</name>
</gene>